<dbReference type="Pfam" id="PF24038">
    <property type="entry name" value="DUF7347"/>
    <property type="match status" value="1"/>
</dbReference>
<dbReference type="Pfam" id="PF24042">
    <property type="entry name" value="DUF7351"/>
    <property type="match status" value="1"/>
</dbReference>
<dbReference type="Proteomes" id="UP001597139">
    <property type="component" value="Unassembled WGS sequence"/>
</dbReference>
<evidence type="ECO:0000313" key="4">
    <source>
        <dbReference type="Proteomes" id="UP001597139"/>
    </source>
</evidence>
<proteinExistence type="predicted"/>
<dbReference type="CDD" id="cd00090">
    <property type="entry name" value="HTH_ARSR"/>
    <property type="match status" value="1"/>
</dbReference>
<dbReference type="InterPro" id="IPR011991">
    <property type="entry name" value="ArsR-like_HTH"/>
</dbReference>
<dbReference type="AlphaFoldDB" id="A0ABD6BSI4"/>
<dbReference type="RefSeq" id="WP_267647386.1">
    <property type="nucleotide sequence ID" value="NZ_JANHGR010000002.1"/>
</dbReference>
<sequence length="283" mass="30791">MTGTAFTALGSEHRIEILRVLVEAVENDEPGLSFTELHDRTAIDSSSQFSYHLEELADVFVTESDGEYAPTSAGERVVRAIRSGIYAEEPSFEPTTVDGHCPECGETTLSAAYRERHLSVACADCGTTVVTYDLLPAEAEGRSSMETLRSCNRRVLREYDTAVAGTCPTCSGTTTATIDAGPDGEYACVATCDRCELRVYGPVELALFGHPAVIAFYWERGIDVTDLPLWRLPAFIGDAERHVVERDPLALKITLHHDGGTLTARIDDDGTVSLPDAYSTDFE</sequence>
<dbReference type="Gene3D" id="1.10.10.10">
    <property type="entry name" value="Winged helix-like DNA-binding domain superfamily/Winged helix DNA-binding domain"/>
    <property type="match status" value="1"/>
</dbReference>
<evidence type="ECO:0000313" key="3">
    <source>
        <dbReference type="EMBL" id="MFD1567653.1"/>
    </source>
</evidence>
<name>A0ABD6BSI4_9EURY</name>
<dbReference type="InterPro" id="IPR055771">
    <property type="entry name" value="DUF7347"/>
</dbReference>
<comment type="caution">
    <text evidence="3">The sequence shown here is derived from an EMBL/GenBank/DDBJ whole genome shotgun (WGS) entry which is preliminary data.</text>
</comment>
<protein>
    <submittedName>
        <fullName evidence="3">Winged helix-turn-helix domain-containing protein</fullName>
    </submittedName>
</protein>
<accession>A0ABD6BSI4</accession>
<reference evidence="3 4" key="1">
    <citation type="journal article" date="2019" name="Int. J. Syst. Evol. Microbiol.">
        <title>The Global Catalogue of Microorganisms (GCM) 10K type strain sequencing project: providing services to taxonomists for standard genome sequencing and annotation.</title>
        <authorList>
            <consortium name="The Broad Institute Genomics Platform"/>
            <consortium name="The Broad Institute Genome Sequencing Center for Infectious Disease"/>
            <person name="Wu L."/>
            <person name="Ma J."/>
        </authorList>
    </citation>
    <scope>NUCLEOTIDE SEQUENCE [LARGE SCALE GENOMIC DNA]</scope>
    <source>
        <strain evidence="3 4">CGMCC 1.12859</strain>
    </source>
</reference>
<evidence type="ECO:0000259" key="1">
    <source>
        <dbReference type="Pfam" id="PF24038"/>
    </source>
</evidence>
<gene>
    <name evidence="3" type="ORF">ACFSAU_09120</name>
</gene>
<feature type="domain" description="DUF7347" evidence="1">
    <location>
        <begin position="4"/>
        <end position="81"/>
    </location>
</feature>
<dbReference type="InterPro" id="IPR036388">
    <property type="entry name" value="WH-like_DNA-bd_sf"/>
</dbReference>
<evidence type="ECO:0000259" key="2">
    <source>
        <dbReference type="Pfam" id="PF24042"/>
    </source>
</evidence>
<organism evidence="3 4">
    <name type="scientific">Halolamina litorea</name>
    <dbReference type="NCBI Taxonomy" id="1515593"/>
    <lineage>
        <taxon>Archaea</taxon>
        <taxon>Methanobacteriati</taxon>
        <taxon>Methanobacteriota</taxon>
        <taxon>Stenosarchaea group</taxon>
        <taxon>Halobacteria</taxon>
        <taxon>Halobacteriales</taxon>
        <taxon>Haloferacaceae</taxon>
    </lineage>
</organism>
<feature type="domain" description="DUF7351" evidence="2">
    <location>
        <begin position="98"/>
        <end position="272"/>
    </location>
</feature>
<keyword evidence="4" id="KW-1185">Reference proteome</keyword>
<dbReference type="InterPro" id="IPR055775">
    <property type="entry name" value="DUF7351"/>
</dbReference>
<dbReference type="EMBL" id="JBHUCZ010000007">
    <property type="protein sequence ID" value="MFD1567653.1"/>
    <property type="molecule type" value="Genomic_DNA"/>
</dbReference>